<gene>
    <name evidence="1" type="ORF">NCTC8684_02527</name>
</gene>
<name>A0AAX2MB57_CHRVL</name>
<organism evidence="1 2">
    <name type="scientific">Chromobacterium violaceum</name>
    <dbReference type="NCBI Taxonomy" id="536"/>
    <lineage>
        <taxon>Bacteria</taxon>
        <taxon>Pseudomonadati</taxon>
        <taxon>Pseudomonadota</taxon>
        <taxon>Betaproteobacteria</taxon>
        <taxon>Neisseriales</taxon>
        <taxon>Chromobacteriaceae</taxon>
        <taxon>Chromobacterium</taxon>
    </lineage>
</organism>
<sequence>MNYMFTPLETHYDQGFGAVAISFVHAADVVAEPESSISSINSHLPASFLYRHAIELFLKSGIIILHRKLNIPWGSGVSDEPQVPVAGKWKPLYSVHNLTPLYEHLAGLMQEHAEYLTSTTNTKWVFPTEFTAWINEIDATDSSSTFFRYPVTKHADRDGQKSSIKAEDYHQIIARMGPDAPPQKAFFVLDENDNVVHSYRLDRMQVNEKLDVLHNTANCLYGCHAAMRAELTDDW</sequence>
<accession>A0AAX2MB57</accession>
<protein>
    <submittedName>
        <fullName evidence="1">Uncharacterized protein</fullName>
    </submittedName>
</protein>
<dbReference type="EMBL" id="UIGR01000001">
    <property type="protein sequence ID" value="SUX33428.1"/>
    <property type="molecule type" value="Genomic_DNA"/>
</dbReference>
<evidence type="ECO:0000313" key="1">
    <source>
        <dbReference type="EMBL" id="SUX33428.1"/>
    </source>
</evidence>
<proteinExistence type="predicted"/>
<evidence type="ECO:0000313" key="2">
    <source>
        <dbReference type="Proteomes" id="UP000254029"/>
    </source>
</evidence>
<dbReference type="Proteomes" id="UP000254029">
    <property type="component" value="Unassembled WGS sequence"/>
</dbReference>
<dbReference type="AlphaFoldDB" id="A0AAX2MB57"/>
<reference evidence="1 2" key="1">
    <citation type="submission" date="2018-06" db="EMBL/GenBank/DDBJ databases">
        <authorList>
            <consortium name="Pathogen Informatics"/>
            <person name="Doyle S."/>
        </authorList>
    </citation>
    <scope>NUCLEOTIDE SEQUENCE [LARGE SCALE GENOMIC DNA]</scope>
    <source>
        <strain evidence="1 2">NCTC8684</strain>
    </source>
</reference>
<comment type="caution">
    <text evidence="1">The sequence shown here is derived from an EMBL/GenBank/DDBJ whole genome shotgun (WGS) entry which is preliminary data.</text>
</comment>